<reference evidence="1" key="1">
    <citation type="submission" date="2020-07" db="EMBL/GenBank/DDBJ databases">
        <authorList>
            <person name="Nazaruddin N."/>
        </authorList>
    </citation>
    <scope>NUCLEOTIDE SEQUENCE</scope>
</reference>
<dbReference type="EMBL" id="CAJDYZ010009832">
    <property type="protein sequence ID" value="CAD1477120.1"/>
    <property type="molecule type" value="Genomic_DNA"/>
</dbReference>
<organism evidence="1 2">
    <name type="scientific">Heterotrigona itama</name>
    <dbReference type="NCBI Taxonomy" id="395501"/>
    <lineage>
        <taxon>Eukaryota</taxon>
        <taxon>Metazoa</taxon>
        <taxon>Ecdysozoa</taxon>
        <taxon>Arthropoda</taxon>
        <taxon>Hexapoda</taxon>
        <taxon>Insecta</taxon>
        <taxon>Pterygota</taxon>
        <taxon>Neoptera</taxon>
        <taxon>Endopterygota</taxon>
        <taxon>Hymenoptera</taxon>
        <taxon>Apocrita</taxon>
        <taxon>Aculeata</taxon>
        <taxon>Apoidea</taxon>
        <taxon>Anthophila</taxon>
        <taxon>Apidae</taxon>
        <taxon>Heterotrigona</taxon>
    </lineage>
</organism>
<feature type="non-terminal residue" evidence="1">
    <location>
        <position position="68"/>
    </location>
</feature>
<dbReference type="Proteomes" id="UP000752696">
    <property type="component" value="Unassembled WGS sequence"/>
</dbReference>
<feature type="non-terminal residue" evidence="1">
    <location>
        <position position="1"/>
    </location>
</feature>
<keyword evidence="2" id="KW-1185">Reference proteome</keyword>
<protein>
    <submittedName>
        <fullName evidence="1">Uncharacterized protein</fullName>
    </submittedName>
</protein>
<evidence type="ECO:0000313" key="2">
    <source>
        <dbReference type="Proteomes" id="UP000752696"/>
    </source>
</evidence>
<dbReference type="AlphaFoldDB" id="A0A6V7HA32"/>
<comment type="caution">
    <text evidence="1">The sequence shown here is derived from an EMBL/GenBank/DDBJ whole genome shotgun (WGS) entry which is preliminary data.</text>
</comment>
<gene>
    <name evidence="1" type="ORF">MHI_LOCUS710643</name>
</gene>
<accession>A0A6V7HA32</accession>
<evidence type="ECO:0000313" key="1">
    <source>
        <dbReference type="EMBL" id="CAD1477120.1"/>
    </source>
</evidence>
<sequence>REKLVYTHPVSGGWYRLGWSSGTHQHPSSEVVRLNGRTSVNIGFKLDFIDSITVQSLIVILFTSRNVY</sequence>
<name>A0A6V7HA32_9HYME</name>
<proteinExistence type="predicted"/>